<dbReference type="PANTHER" id="PTHR42852">
    <property type="entry name" value="THIOL:DISULFIDE INTERCHANGE PROTEIN DSBE"/>
    <property type="match status" value="1"/>
</dbReference>
<dbReference type="Pfam" id="PF08534">
    <property type="entry name" value="Redoxin"/>
    <property type="match status" value="1"/>
</dbReference>
<evidence type="ECO:0000313" key="4">
    <source>
        <dbReference type="Proteomes" id="UP000030889"/>
    </source>
</evidence>
<feature type="domain" description="Thioredoxin" evidence="2">
    <location>
        <begin position="15"/>
        <end position="159"/>
    </location>
</feature>
<dbReference type="RefSeq" id="WP_035473911.1">
    <property type="nucleotide sequence ID" value="NZ_JRGF01000010.1"/>
</dbReference>
<dbReference type="InterPro" id="IPR013740">
    <property type="entry name" value="Redoxin"/>
</dbReference>
<evidence type="ECO:0000259" key="2">
    <source>
        <dbReference type="PROSITE" id="PS51352"/>
    </source>
</evidence>
<feature type="signal peptide" evidence="1">
    <location>
        <begin position="1"/>
        <end position="19"/>
    </location>
</feature>
<dbReference type="EMBL" id="JRGF01000010">
    <property type="protein sequence ID" value="KHE41610.1"/>
    <property type="molecule type" value="Genomic_DNA"/>
</dbReference>
<keyword evidence="4" id="KW-1185">Reference proteome</keyword>
<comment type="caution">
    <text evidence="3">The sequence shown here is derived from an EMBL/GenBank/DDBJ whole genome shotgun (WGS) entry which is preliminary data.</text>
</comment>
<dbReference type="PANTHER" id="PTHR42852:SF17">
    <property type="entry name" value="THIOREDOXIN-LIKE PROTEIN HI_1115"/>
    <property type="match status" value="1"/>
</dbReference>
<feature type="chain" id="PRO_5046618121" evidence="1">
    <location>
        <begin position="20"/>
        <end position="159"/>
    </location>
</feature>
<keyword evidence="1" id="KW-0732">Signal</keyword>
<proteinExistence type="predicted"/>
<gene>
    <name evidence="3" type="ORF">LG35_08535</name>
</gene>
<accession>A0ABR4YHN0</accession>
<dbReference type="Proteomes" id="UP000030889">
    <property type="component" value="Unassembled WGS sequence"/>
</dbReference>
<protein>
    <submittedName>
        <fullName evidence="3">Redoxin family protein</fullName>
    </submittedName>
</protein>
<dbReference type="CDD" id="cd02966">
    <property type="entry name" value="TlpA_like_family"/>
    <property type="match status" value="1"/>
</dbReference>
<dbReference type="Gene3D" id="3.40.30.10">
    <property type="entry name" value="Glutaredoxin"/>
    <property type="match status" value="1"/>
</dbReference>
<name>A0ABR4YHN0_9BACT</name>
<reference evidence="3 4" key="1">
    <citation type="submission" date="2014-09" db="EMBL/GenBank/DDBJ databases">
        <title>Alistipes sp. 627, sp. nov., a novel member of the family Rikenellaceae isolated from human faeces.</title>
        <authorList>
            <person name="Shkoporov A.N."/>
            <person name="Chaplin A.V."/>
            <person name="Motuzova O.V."/>
            <person name="Kafarskaia L.I."/>
            <person name="Khokhlova E.V."/>
            <person name="Efimov B.A."/>
        </authorList>
    </citation>
    <scope>NUCLEOTIDE SEQUENCE [LARGE SCALE GENOMIC DNA]</scope>
    <source>
        <strain evidence="3 4">627</strain>
    </source>
</reference>
<dbReference type="InterPro" id="IPR013766">
    <property type="entry name" value="Thioredoxin_domain"/>
</dbReference>
<organism evidence="3 4">
    <name type="scientific">Alistipes inops</name>
    <dbReference type="NCBI Taxonomy" id="1501391"/>
    <lineage>
        <taxon>Bacteria</taxon>
        <taxon>Pseudomonadati</taxon>
        <taxon>Bacteroidota</taxon>
        <taxon>Bacteroidia</taxon>
        <taxon>Bacteroidales</taxon>
        <taxon>Rikenellaceae</taxon>
        <taxon>Alistipes</taxon>
    </lineage>
</organism>
<evidence type="ECO:0000256" key="1">
    <source>
        <dbReference type="SAM" id="SignalP"/>
    </source>
</evidence>
<dbReference type="SUPFAM" id="SSF52833">
    <property type="entry name" value="Thioredoxin-like"/>
    <property type="match status" value="1"/>
</dbReference>
<dbReference type="PROSITE" id="PS51352">
    <property type="entry name" value="THIOREDOXIN_2"/>
    <property type="match status" value="1"/>
</dbReference>
<dbReference type="InterPro" id="IPR050553">
    <property type="entry name" value="Thioredoxin_ResA/DsbE_sf"/>
</dbReference>
<dbReference type="InterPro" id="IPR036249">
    <property type="entry name" value="Thioredoxin-like_sf"/>
</dbReference>
<evidence type="ECO:0000313" key="3">
    <source>
        <dbReference type="EMBL" id="KHE41610.1"/>
    </source>
</evidence>
<sequence length="159" mass="17347">MKNFLVTVAAALLAGAALAQMPDVKIENHQGDVINTSSLVNGKPTILSFWSTTCKPCLMELNTINDQLMDWLDEADFQVVAVSIDDTRSAAKAKALASGNGWSDFIVLYDKNQDFKRAMNVNMVPHVFVLDGEGKIVYNHTGYTPGSEAELLEVIKGLQ</sequence>